<accession>A0AAV1RSB9</accession>
<keyword evidence="6" id="KW-0406">Ion transport</keyword>
<keyword evidence="7 8" id="KW-0472">Membrane</keyword>
<organism evidence="9 10">
    <name type="scientific">Dovyalis caffra</name>
    <dbReference type="NCBI Taxonomy" id="77055"/>
    <lineage>
        <taxon>Eukaryota</taxon>
        <taxon>Viridiplantae</taxon>
        <taxon>Streptophyta</taxon>
        <taxon>Embryophyta</taxon>
        <taxon>Tracheophyta</taxon>
        <taxon>Spermatophyta</taxon>
        <taxon>Magnoliopsida</taxon>
        <taxon>eudicotyledons</taxon>
        <taxon>Gunneridae</taxon>
        <taxon>Pentapetalae</taxon>
        <taxon>rosids</taxon>
        <taxon>fabids</taxon>
        <taxon>Malpighiales</taxon>
        <taxon>Salicaceae</taxon>
        <taxon>Flacourtieae</taxon>
        <taxon>Dovyalis</taxon>
    </lineage>
</organism>
<comment type="caution">
    <text evidence="9">The sequence shown here is derived from an EMBL/GenBank/DDBJ whole genome shotgun (WGS) entry which is preliminary data.</text>
</comment>
<dbReference type="GO" id="GO:0015081">
    <property type="term" value="F:sodium ion transmembrane transporter activity"/>
    <property type="evidence" value="ECO:0007669"/>
    <property type="project" value="TreeGrafter"/>
</dbReference>
<comment type="similarity">
    <text evidence="2">Belongs to the TrkH potassium transport family. HKT (TC 2.A.38.3) subfamily.</text>
</comment>
<feature type="transmembrane region" description="Helical" evidence="8">
    <location>
        <begin position="167"/>
        <end position="189"/>
    </location>
</feature>
<evidence type="ECO:0000256" key="1">
    <source>
        <dbReference type="ARBA" id="ARBA00004141"/>
    </source>
</evidence>
<protein>
    <submittedName>
        <fullName evidence="9">Uncharacterized protein</fullName>
    </submittedName>
</protein>
<dbReference type="PANTHER" id="PTHR31064">
    <property type="entry name" value="POTASSIUM TRANSPORT PROTEIN DDB_G0292412-RELATED"/>
    <property type="match status" value="1"/>
</dbReference>
<evidence type="ECO:0000313" key="10">
    <source>
        <dbReference type="Proteomes" id="UP001314170"/>
    </source>
</evidence>
<evidence type="ECO:0000256" key="3">
    <source>
        <dbReference type="ARBA" id="ARBA00022448"/>
    </source>
</evidence>
<keyword evidence="5 8" id="KW-1133">Transmembrane helix</keyword>
<evidence type="ECO:0000256" key="5">
    <source>
        <dbReference type="ARBA" id="ARBA00022989"/>
    </source>
</evidence>
<gene>
    <name evidence="9" type="ORF">DCAF_LOCUS13227</name>
</gene>
<evidence type="ECO:0000256" key="2">
    <source>
        <dbReference type="ARBA" id="ARBA00010864"/>
    </source>
</evidence>
<dbReference type="InterPro" id="IPR051143">
    <property type="entry name" value="TrkH_K-transport"/>
</dbReference>
<feature type="transmembrane region" description="Helical" evidence="8">
    <location>
        <begin position="17"/>
        <end position="35"/>
    </location>
</feature>
<dbReference type="EMBL" id="CAWUPB010001111">
    <property type="protein sequence ID" value="CAK7338184.1"/>
    <property type="molecule type" value="Genomic_DNA"/>
</dbReference>
<keyword evidence="10" id="KW-1185">Reference proteome</keyword>
<dbReference type="InterPro" id="IPR003445">
    <property type="entry name" value="Cat_transpt"/>
</dbReference>
<feature type="transmembrane region" description="Helical" evidence="8">
    <location>
        <begin position="75"/>
        <end position="94"/>
    </location>
</feature>
<sequence>MFDPVLPSCPSLSNTPFLVQLAYFVILSLVGYLALKVSKPRTASSFRPASLDIFFTSISSTTSFKHVNGGNVGRWVVAICSLLLIHVFGFYGLGVHNGAVYTFLLYGVEFGNNGWSEFLSEGDGCIVSGCKFKALRYLPPYTSFLLVKQQEEVVSGTEQKRKRQRKSLVQCLLFSPLSYLAIFVILICITEKEKLKKDPLNFNVLNITVEVVSAYGNVGLSTGYSCKRQLEPDNLCKDAWTGLILIYGERLAIAFIDEFGGSSKDGVEPAALLVYPEKNIDYVSKKLGTKKNRDYAMVNTVFP</sequence>
<proteinExistence type="inferred from homology"/>
<name>A0AAV1RSB9_9ROSI</name>
<evidence type="ECO:0000256" key="7">
    <source>
        <dbReference type="ARBA" id="ARBA00023136"/>
    </source>
</evidence>
<evidence type="ECO:0000313" key="9">
    <source>
        <dbReference type="EMBL" id="CAK7338184.1"/>
    </source>
</evidence>
<comment type="subcellular location">
    <subcellularLocation>
        <location evidence="1">Membrane</location>
        <topology evidence="1">Multi-pass membrane protein</topology>
    </subcellularLocation>
</comment>
<evidence type="ECO:0000256" key="4">
    <source>
        <dbReference type="ARBA" id="ARBA00022692"/>
    </source>
</evidence>
<dbReference type="PANTHER" id="PTHR31064:SF30">
    <property type="entry name" value="HIGH-AFFINITY POTASSIUM TRANSPORT PROTEIN-RELATED"/>
    <property type="match status" value="1"/>
</dbReference>
<dbReference type="Pfam" id="PF02386">
    <property type="entry name" value="TrkH"/>
    <property type="match status" value="1"/>
</dbReference>
<evidence type="ECO:0000256" key="6">
    <source>
        <dbReference type="ARBA" id="ARBA00023065"/>
    </source>
</evidence>
<evidence type="ECO:0000256" key="8">
    <source>
        <dbReference type="SAM" id="Phobius"/>
    </source>
</evidence>
<reference evidence="9 10" key="1">
    <citation type="submission" date="2024-01" db="EMBL/GenBank/DDBJ databases">
        <authorList>
            <person name="Waweru B."/>
        </authorList>
    </citation>
    <scope>NUCLEOTIDE SEQUENCE [LARGE SCALE GENOMIC DNA]</scope>
</reference>
<dbReference type="GO" id="GO:0005886">
    <property type="term" value="C:plasma membrane"/>
    <property type="evidence" value="ECO:0007669"/>
    <property type="project" value="TreeGrafter"/>
</dbReference>
<keyword evidence="3" id="KW-0813">Transport</keyword>
<keyword evidence="4 8" id="KW-0812">Transmembrane</keyword>
<dbReference type="AlphaFoldDB" id="A0AAV1RSB9"/>
<dbReference type="Proteomes" id="UP001314170">
    <property type="component" value="Unassembled WGS sequence"/>
</dbReference>